<comment type="caution">
    <text evidence="4">The sequence shown here is derived from an EMBL/GenBank/DDBJ whole genome shotgun (WGS) entry which is preliminary data.</text>
</comment>
<dbReference type="Gene3D" id="1.25.40.340">
    <property type="match status" value="1"/>
</dbReference>
<evidence type="ECO:0000256" key="1">
    <source>
        <dbReference type="ARBA" id="ARBA00022679"/>
    </source>
</evidence>
<reference evidence="4 5" key="1">
    <citation type="submission" date="2017-07" db="EMBL/GenBank/DDBJ databases">
        <title>Draft genome of Ochrobactrum lupini type strain LUP21.</title>
        <authorList>
            <person name="Krzyzanowska D.M."/>
            <person name="Jafra S."/>
        </authorList>
    </citation>
    <scope>NUCLEOTIDE SEQUENCE [LARGE SCALE GENOMIC DNA]</scope>
    <source>
        <strain evidence="4 5">LUP21</strain>
    </source>
</reference>
<evidence type="ECO:0000313" key="5">
    <source>
        <dbReference type="Proteomes" id="UP000216363"/>
    </source>
</evidence>
<dbReference type="PANTHER" id="PTHR28629">
    <property type="entry name" value="TRIOKINASE/FMN CYCLASE"/>
    <property type="match status" value="1"/>
</dbReference>
<proteinExistence type="predicted"/>
<organism evidence="4 5">
    <name type="scientific">Brucella lupini</name>
    <dbReference type="NCBI Taxonomy" id="255457"/>
    <lineage>
        <taxon>Bacteria</taxon>
        <taxon>Pseudomonadati</taxon>
        <taxon>Pseudomonadota</taxon>
        <taxon>Alphaproteobacteria</taxon>
        <taxon>Hyphomicrobiales</taxon>
        <taxon>Brucellaceae</taxon>
        <taxon>Brucella/Ochrobactrum group</taxon>
        <taxon>Brucella</taxon>
    </lineage>
</organism>
<dbReference type="PANTHER" id="PTHR28629:SF4">
    <property type="entry name" value="TRIOKINASE_FMN CYCLASE"/>
    <property type="match status" value="1"/>
</dbReference>
<dbReference type="RefSeq" id="WP_094515290.1">
    <property type="nucleotide sequence ID" value="NZ_JBHEEP010000020.1"/>
</dbReference>
<name>A0A256GFJ1_9HYPH</name>
<dbReference type="SUPFAM" id="SSF101473">
    <property type="entry name" value="DhaL-like"/>
    <property type="match status" value="1"/>
</dbReference>
<dbReference type="AlphaFoldDB" id="A0A256GFJ1"/>
<dbReference type="GO" id="GO:0004371">
    <property type="term" value="F:glycerone kinase activity"/>
    <property type="evidence" value="ECO:0007669"/>
    <property type="project" value="InterPro"/>
</dbReference>
<keyword evidence="2" id="KW-0418">Kinase</keyword>
<dbReference type="InterPro" id="IPR050861">
    <property type="entry name" value="Dihydroxyacetone_Kinase"/>
</dbReference>
<dbReference type="EMBL" id="NNRN01000056">
    <property type="protein sequence ID" value="OYR25917.1"/>
    <property type="molecule type" value="Genomic_DNA"/>
</dbReference>
<dbReference type="PROSITE" id="PS51480">
    <property type="entry name" value="DHAL"/>
    <property type="match status" value="1"/>
</dbReference>
<keyword evidence="1" id="KW-0808">Transferase</keyword>
<evidence type="ECO:0000313" key="4">
    <source>
        <dbReference type="EMBL" id="OYR25917.1"/>
    </source>
</evidence>
<evidence type="ECO:0000259" key="3">
    <source>
        <dbReference type="PROSITE" id="PS51480"/>
    </source>
</evidence>
<gene>
    <name evidence="4" type="ORF">CES86_3971</name>
</gene>
<dbReference type="InterPro" id="IPR004007">
    <property type="entry name" value="DhaL_dom"/>
</dbReference>
<dbReference type="SMART" id="SM01120">
    <property type="entry name" value="Dak2"/>
    <property type="match status" value="1"/>
</dbReference>
<feature type="domain" description="DhaL" evidence="3">
    <location>
        <begin position="6"/>
        <end position="197"/>
    </location>
</feature>
<dbReference type="GO" id="GO:0019563">
    <property type="term" value="P:glycerol catabolic process"/>
    <property type="evidence" value="ECO:0007669"/>
    <property type="project" value="TreeGrafter"/>
</dbReference>
<dbReference type="InterPro" id="IPR036117">
    <property type="entry name" value="DhaL_dom_sf"/>
</dbReference>
<dbReference type="Proteomes" id="UP000216363">
    <property type="component" value="Unassembled WGS sequence"/>
</dbReference>
<sequence length="202" mass="20758">MTVTKANLSACAKAAYQAMGELEQELNAADAKLGDGDTGSMLARLFAGLAQTDLSQAEDMGAAFSALAKAAAVSTGSSLGTLVATALLTIGKESKGRTDLDGSDMPALLASAMEAMMARGKAAPGDKTILDSLDAVIKSLIREPTLHAAADGAQHALDDFRSKPNRIGRARMFGDKTIGIDDPGMLAFALLSRRLADNSTAI</sequence>
<accession>A0A256GFJ1</accession>
<dbReference type="GO" id="GO:0005829">
    <property type="term" value="C:cytosol"/>
    <property type="evidence" value="ECO:0007669"/>
    <property type="project" value="TreeGrafter"/>
</dbReference>
<dbReference type="Pfam" id="PF02734">
    <property type="entry name" value="Dak2"/>
    <property type="match status" value="1"/>
</dbReference>
<protein>
    <submittedName>
        <fullName evidence="4">DAK2 domain protein</fullName>
    </submittedName>
</protein>
<evidence type="ECO:0000256" key="2">
    <source>
        <dbReference type="ARBA" id="ARBA00022777"/>
    </source>
</evidence>